<dbReference type="Proteomes" id="UP000663720">
    <property type="component" value="Chromosome"/>
</dbReference>
<evidence type="ECO:0000313" key="1">
    <source>
        <dbReference type="EMBL" id="QTA78516.1"/>
    </source>
</evidence>
<keyword evidence="2" id="KW-1185">Reference proteome</keyword>
<sequence>MYAPVVLKRAIISCEIISAYKGNSLIFINKMIFPRTNFVS</sequence>
<protein>
    <submittedName>
        <fullName evidence="1">Uncharacterized protein</fullName>
    </submittedName>
</protein>
<accession>A0A975B499</accession>
<evidence type="ECO:0000313" key="2">
    <source>
        <dbReference type="Proteomes" id="UP000663720"/>
    </source>
</evidence>
<dbReference type="KEGG" id="dli:dnl_07400"/>
<dbReference type="AlphaFoldDB" id="A0A975B499"/>
<dbReference type="EMBL" id="CP061799">
    <property type="protein sequence ID" value="QTA78516.1"/>
    <property type="molecule type" value="Genomic_DNA"/>
</dbReference>
<organism evidence="1 2">
    <name type="scientific">Desulfonema limicola</name>
    <dbReference type="NCBI Taxonomy" id="45656"/>
    <lineage>
        <taxon>Bacteria</taxon>
        <taxon>Pseudomonadati</taxon>
        <taxon>Thermodesulfobacteriota</taxon>
        <taxon>Desulfobacteria</taxon>
        <taxon>Desulfobacterales</taxon>
        <taxon>Desulfococcaceae</taxon>
        <taxon>Desulfonema</taxon>
    </lineage>
</organism>
<gene>
    <name evidence="1" type="ORF">dnl_07400</name>
</gene>
<name>A0A975B499_9BACT</name>
<proteinExistence type="predicted"/>
<reference evidence="1" key="1">
    <citation type="journal article" date="2021" name="Microb. Physiol.">
        <title>Proteogenomic Insights into the Physiology of Marine, Sulfate-Reducing, Filamentous Desulfonema limicola and Desulfonema magnum.</title>
        <authorList>
            <person name="Schnaars V."/>
            <person name="Wohlbrand L."/>
            <person name="Scheve S."/>
            <person name="Hinrichs C."/>
            <person name="Reinhardt R."/>
            <person name="Rabus R."/>
        </authorList>
    </citation>
    <scope>NUCLEOTIDE SEQUENCE</scope>
    <source>
        <strain evidence="1">5ac10</strain>
    </source>
</reference>